<dbReference type="AlphaFoldDB" id="A0A4Z2CCN6"/>
<keyword evidence="5" id="KW-1185">Reference proteome</keyword>
<protein>
    <recommendedName>
        <fullName evidence="3">Ig-like domain-containing protein</fullName>
    </recommendedName>
</protein>
<sequence length="215" mass="24099">MSPWFFTLLLLYRSVDGSMAEGAREVSSVCGQDCVLHCGADAEPGVRYRAVRWYKVSQNSWPHLSGLLTRNLTNGVTHWYNSTHLKAQPVLLGDSYNIRLSNVTCADSGRYICHLAASVGDRNREGEILLKLTDCPESGEETAMNDSFMAILATLVLIFALFVFGISYVCLKNTIRERSRTKQKLLEATLRPLEAKDLMLIYRLGPKPQTKHICV</sequence>
<dbReference type="Gene3D" id="2.60.40.10">
    <property type="entry name" value="Immunoglobulins"/>
    <property type="match status" value="1"/>
</dbReference>
<evidence type="ECO:0000313" key="4">
    <source>
        <dbReference type="EMBL" id="TNN01987.1"/>
    </source>
</evidence>
<dbReference type="InterPro" id="IPR007110">
    <property type="entry name" value="Ig-like_dom"/>
</dbReference>
<gene>
    <name evidence="4" type="ORF">fugu_009474</name>
</gene>
<feature type="transmembrane region" description="Helical" evidence="1">
    <location>
        <begin position="148"/>
        <end position="171"/>
    </location>
</feature>
<keyword evidence="1" id="KW-0472">Membrane</keyword>
<dbReference type="PANTHER" id="PTHR15193:SF1">
    <property type="entry name" value="CD83 ANTIGEN"/>
    <property type="match status" value="1"/>
</dbReference>
<dbReference type="Proteomes" id="UP000516260">
    <property type="component" value="Chromosome 10"/>
</dbReference>
<organism evidence="4 5">
    <name type="scientific">Takifugu bimaculatus</name>
    <dbReference type="NCBI Taxonomy" id="433685"/>
    <lineage>
        <taxon>Eukaryota</taxon>
        <taxon>Metazoa</taxon>
        <taxon>Chordata</taxon>
        <taxon>Craniata</taxon>
        <taxon>Vertebrata</taxon>
        <taxon>Euteleostomi</taxon>
        <taxon>Actinopterygii</taxon>
        <taxon>Neopterygii</taxon>
        <taxon>Teleostei</taxon>
        <taxon>Neoteleostei</taxon>
        <taxon>Acanthomorphata</taxon>
        <taxon>Eupercaria</taxon>
        <taxon>Tetraodontiformes</taxon>
        <taxon>Tetradontoidea</taxon>
        <taxon>Tetraodontidae</taxon>
        <taxon>Takifugu</taxon>
    </lineage>
</organism>
<evidence type="ECO:0000256" key="1">
    <source>
        <dbReference type="SAM" id="Phobius"/>
    </source>
</evidence>
<evidence type="ECO:0000259" key="3">
    <source>
        <dbReference type="PROSITE" id="PS50835"/>
    </source>
</evidence>
<feature type="chain" id="PRO_5021400399" description="Ig-like domain-containing protein" evidence="2">
    <location>
        <begin position="18"/>
        <end position="215"/>
    </location>
</feature>
<name>A0A4Z2CCN6_9TELE</name>
<dbReference type="PROSITE" id="PS50835">
    <property type="entry name" value="IG_LIKE"/>
    <property type="match status" value="1"/>
</dbReference>
<keyword evidence="2" id="KW-0732">Signal</keyword>
<evidence type="ECO:0000256" key="2">
    <source>
        <dbReference type="SAM" id="SignalP"/>
    </source>
</evidence>
<comment type="caution">
    <text evidence="4">The sequence shown here is derived from an EMBL/GenBank/DDBJ whole genome shotgun (WGS) entry which is preliminary data.</text>
</comment>
<dbReference type="InterPro" id="IPR013783">
    <property type="entry name" value="Ig-like_fold"/>
</dbReference>
<feature type="domain" description="Ig-like" evidence="3">
    <location>
        <begin position="3"/>
        <end position="129"/>
    </location>
</feature>
<accession>A0A4Z2CCN6</accession>
<reference evidence="4 5" key="1">
    <citation type="submission" date="2019-04" db="EMBL/GenBank/DDBJ databases">
        <title>The sequence and de novo assembly of Takifugu bimaculatus genome using PacBio and Hi-C technologies.</title>
        <authorList>
            <person name="Xu P."/>
            <person name="Liu B."/>
            <person name="Zhou Z."/>
        </authorList>
    </citation>
    <scope>NUCLEOTIDE SEQUENCE [LARGE SCALE GENOMIC DNA]</scope>
    <source>
        <strain evidence="4">TB-2018</strain>
        <tissue evidence="4">Muscle</tissue>
    </source>
</reference>
<proteinExistence type="predicted"/>
<dbReference type="InterPro" id="IPR036179">
    <property type="entry name" value="Ig-like_dom_sf"/>
</dbReference>
<dbReference type="PANTHER" id="PTHR15193">
    <property type="entry name" value="CD83 ANTIGEN"/>
    <property type="match status" value="1"/>
</dbReference>
<keyword evidence="1" id="KW-0812">Transmembrane</keyword>
<dbReference type="EMBL" id="SWLE01000002">
    <property type="protein sequence ID" value="TNN01987.1"/>
    <property type="molecule type" value="Genomic_DNA"/>
</dbReference>
<feature type="signal peptide" evidence="2">
    <location>
        <begin position="1"/>
        <end position="17"/>
    </location>
</feature>
<dbReference type="SUPFAM" id="SSF48726">
    <property type="entry name" value="Immunoglobulin"/>
    <property type="match status" value="1"/>
</dbReference>
<keyword evidence="1" id="KW-1133">Transmembrane helix</keyword>
<evidence type="ECO:0000313" key="5">
    <source>
        <dbReference type="Proteomes" id="UP000516260"/>
    </source>
</evidence>